<name>B5M0M7_SIMVI</name>
<dbReference type="AlphaFoldDB" id="B5M0M7"/>
<proteinExistence type="evidence at transcript level"/>
<reference evidence="2" key="1">
    <citation type="journal article" date="2009" name="J. Proteome Res.">
        <title>Insight into the sialome of the Black Fly, Simulium vittatum.</title>
        <authorList>
            <person name="Andersen J.F."/>
            <person name="Pham V.M."/>
            <person name="Meng Z."/>
            <person name="Champagne D.E."/>
            <person name="Ribeiro J.M."/>
        </authorList>
    </citation>
    <scope>NUCLEOTIDE SEQUENCE</scope>
    <source>
        <tissue evidence="2">Salivary glands</tissue>
    </source>
</reference>
<evidence type="ECO:0000313" key="2">
    <source>
        <dbReference type="EMBL" id="ACH56841.1"/>
    </source>
</evidence>
<feature type="chain" id="PRO_5002834617" evidence="1">
    <location>
        <begin position="24"/>
        <end position="60"/>
    </location>
</feature>
<sequence>MNFQNFSLFSPLCLLAIFGQADAKFKDKLKRGAKKALDIRKQGRANCCRWSSNCRKVMKI</sequence>
<dbReference type="EMBL" id="EU930213">
    <property type="protein sequence ID" value="ACH56841.1"/>
    <property type="molecule type" value="mRNA"/>
</dbReference>
<keyword evidence="1" id="KW-0732">Signal</keyword>
<organism evidence="2">
    <name type="scientific">Simulium vittatum</name>
    <name type="common">Striped black fly</name>
    <dbReference type="NCBI Taxonomy" id="7192"/>
    <lineage>
        <taxon>Eukaryota</taxon>
        <taxon>Metazoa</taxon>
        <taxon>Ecdysozoa</taxon>
        <taxon>Arthropoda</taxon>
        <taxon>Hexapoda</taxon>
        <taxon>Insecta</taxon>
        <taxon>Pterygota</taxon>
        <taxon>Neoptera</taxon>
        <taxon>Endopterygota</taxon>
        <taxon>Diptera</taxon>
        <taxon>Nematocera</taxon>
        <taxon>Chironomoidea</taxon>
        <taxon>Simuliidae</taxon>
        <taxon>Simulium</taxon>
    </lineage>
</organism>
<evidence type="ECO:0000256" key="1">
    <source>
        <dbReference type="SAM" id="SignalP"/>
    </source>
</evidence>
<accession>B5M0M7</accession>
<protein>
    <submittedName>
        <fullName evidence="2">Cecropin</fullName>
    </submittedName>
</protein>
<feature type="signal peptide" evidence="1">
    <location>
        <begin position="1"/>
        <end position="23"/>
    </location>
</feature>